<dbReference type="AlphaFoldDB" id="A0A9X2VL25"/>
<keyword evidence="1" id="KW-0812">Transmembrane</keyword>
<evidence type="ECO:0000256" key="1">
    <source>
        <dbReference type="SAM" id="Phobius"/>
    </source>
</evidence>
<feature type="transmembrane region" description="Helical" evidence="1">
    <location>
        <begin position="42"/>
        <end position="64"/>
    </location>
</feature>
<keyword evidence="3" id="KW-1185">Reference proteome</keyword>
<dbReference type="Proteomes" id="UP001141259">
    <property type="component" value="Unassembled WGS sequence"/>
</dbReference>
<gene>
    <name evidence="2" type="ORF">NZH93_16600</name>
</gene>
<dbReference type="EMBL" id="JANYMP010000007">
    <property type="protein sequence ID" value="MCS7478481.1"/>
    <property type="molecule type" value="Genomic_DNA"/>
</dbReference>
<organism evidence="2 3">
    <name type="scientific">Umezawaea endophytica</name>
    <dbReference type="NCBI Taxonomy" id="1654476"/>
    <lineage>
        <taxon>Bacteria</taxon>
        <taxon>Bacillati</taxon>
        <taxon>Actinomycetota</taxon>
        <taxon>Actinomycetes</taxon>
        <taxon>Pseudonocardiales</taxon>
        <taxon>Pseudonocardiaceae</taxon>
        <taxon>Umezawaea</taxon>
    </lineage>
</organism>
<comment type="caution">
    <text evidence="2">The sequence shown here is derived from an EMBL/GenBank/DDBJ whole genome shotgun (WGS) entry which is preliminary data.</text>
</comment>
<sequence>MNSGTKWHVVPPTARACWVSLLLGVAVVISTAARMVSAGEAAVLPVIALVMGVLLVVVAVAGLVSPGLRGR</sequence>
<evidence type="ECO:0000313" key="2">
    <source>
        <dbReference type="EMBL" id="MCS7478481.1"/>
    </source>
</evidence>
<evidence type="ECO:0000313" key="3">
    <source>
        <dbReference type="Proteomes" id="UP001141259"/>
    </source>
</evidence>
<dbReference type="RefSeq" id="WP_259623991.1">
    <property type="nucleotide sequence ID" value="NZ_JANYMP010000007.1"/>
</dbReference>
<protein>
    <submittedName>
        <fullName evidence="2">Uncharacterized protein</fullName>
    </submittedName>
</protein>
<accession>A0A9X2VL25</accession>
<keyword evidence="1" id="KW-1133">Transmembrane helix</keyword>
<reference evidence="2" key="1">
    <citation type="submission" date="2022-08" db="EMBL/GenBank/DDBJ databases">
        <authorList>
            <person name="Tistechok S."/>
            <person name="Samborskyy M."/>
            <person name="Roman I."/>
        </authorList>
    </citation>
    <scope>NUCLEOTIDE SEQUENCE</scope>
    <source>
        <strain evidence="2">DSM 103496</strain>
    </source>
</reference>
<proteinExistence type="predicted"/>
<name>A0A9X2VL25_9PSEU</name>
<keyword evidence="1" id="KW-0472">Membrane</keyword>